<dbReference type="GO" id="GO:0008233">
    <property type="term" value="F:peptidase activity"/>
    <property type="evidence" value="ECO:0007669"/>
    <property type="project" value="UniProtKB-KW"/>
</dbReference>
<sequence length="393" mass="41262">MSVIDVVLLVACVSFAAAGYRQGFIIGLTAFVGFLAGGILGVFLAPEIVQVIDDELGQAIFAVGIVLTMATVGQLIGAAAGAYLRGLVTWHPAHAIDAGAGAVLGVVSLLVVSWFVGSALASAPVSDLSQKVRESEVLRFVDSYMPDSADRLYASLARVLDKNGITQVFGPFDNEKIIPVEEPDSGPLAAPAIRAVKRSIVKVEGAAQSCRKALEGTGFVYARERVMTNAHVVAGVDAPTVSVGGTETRLQGRVVLFDEDRDVAIIYVPGLNAPALTFDTTGKRRDSAVVAGFPLNGPYHLEKARIREEINARGPDIYNTGVVERNVFSIFARIEPGNSGGPLLSPDGKVYGLIFAKSVQDSQTGYALTAAEVAEDARKGAATTTKVSTRDCV</sequence>
<comment type="caution">
    <text evidence="6">The sequence shown here is derived from an EMBL/GenBank/DDBJ whole genome shotgun (WGS) entry which is preliminary data.</text>
</comment>
<evidence type="ECO:0000313" key="7">
    <source>
        <dbReference type="Proteomes" id="UP001500957"/>
    </source>
</evidence>
<gene>
    <name evidence="6" type="ORF">GCM10009547_00590</name>
</gene>
<dbReference type="Pfam" id="PF02674">
    <property type="entry name" value="Colicin_V"/>
    <property type="match status" value="1"/>
</dbReference>
<keyword evidence="6" id="KW-0378">Hydrolase</keyword>
<dbReference type="InterPro" id="IPR003825">
    <property type="entry name" value="Colicin-V_CvpA"/>
</dbReference>
<dbReference type="Proteomes" id="UP001500957">
    <property type="component" value="Unassembled WGS sequence"/>
</dbReference>
<proteinExistence type="predicted"/>
<feature type="transmembrane region" description="Helical" evidence="5">
    <location>
        <begin position="31"/>
        <end position="52"/>
    </location>
</feature>
<keyword evidence="3 5" id="KW-1133">Transmembrane helix</keyword>
<feature type="transmembrane region" description="Helical" evidence="5">
    <location>
        <begin position="59"/>
        <end position="83"/>
    </location>
</feature>
<evidence type="ECO:0000256" key="2">
    <source>
        <dbReference type="ARBA" id="ARBA00022692"/>
    </source>
</evidence>
<keyword evidence="4 5" id="KW-0472">Membrane</keyword>
<keyword evidence="7" id="KW-1185">Reference proteome</keyword>
<evidence type="ECO:0000256" key="3">
    <source>
        <dbReference type="ARBA" id="ARBA00022989"/>
    </source>
</evidence>
<dbReference type="NCBIfam" id="NF033740">
    <property type="entry name" value="MarP_fam_protase"/>
    <property type="match status" value="1"/>
</dbReference>
<evidence type="ECO:0000256" key="1">
    <source>
        <dbReference type="ARBA" id="ARBA00004141"/>
    </source>
</evidence>
<dbReference type="InterPro" id="IPR047680">
    <property type="entry name" value="MarP-like"/>
</dbReference>
<keyword evidence="2 5" id="KW-0812">Transmembrane</keyword>
<keyword evidence="6" id="KW-0645">Protease</keyword>
<dbReference type="GO" id="GO:0006508">
    <property type="term" value="P:proteolysis"/>
    <property type="evidence" value="ECO:0007669"/>
    <property type="project" value="UniProtKB-KW"/>
</dbReference>
<accession>A0ABN1G2T3</accession>
<dbReference type="Gene3D" id="2.40.10.10">
    <property type="entry name" value="Trypsin-like serine proteases"/>
    <property type="match status" value="2"/>
</dbReference>
<dbReference type="PRINTS" id="PR00834">
    <property type="entry name" value="PROTEASES2C"/>
</dbReference>
<reference evidence="6 7" key="1">
    <citation type="journal article" date="2019" name="Int. J. Syst. Evol. Microbiol.">
        <title>The Global Catalogue of Microorganisms (GCM) 10K type strain sequencing project: providing services to taxonomists for standard genome sequencing and annotation.</title>
        <authorList>
            <consortium name="The Broad Institute Genomics Platform"/>
            <consortium name="The Broad Institute Genome Sequencing Center for Infectious Disease"/>
            <person name="Wu L."/>
            <person name="Ma J."/>
        </authorList>
    </citation>
    <scope>NUCLEOTIDE SEQUENCE [LARGE SCALE GENOMIC DNA]</scope>
    <source>
        <strain evidence="6 7">JCM 10671</strain>
    </source>
</reference>
<evidence type="ECO:0000313" key="6">
    <source>
        <dbReference type="EMBL" id="GAA0602970.1"/>
    </source>
</evidence>
<evidence type="ECO:0000256" key="4">
    <source>
        <dbReference type="ARBA" id="ARBA00023136"/>
    </source>
</evidence>
<dbReference type="InterPro" id="IPR043504">
    <property type="entry name" value="Peptidase_S1_PA_chymotrypsin"/>
</dbReference>
<organism evidence="6 7">
    <name type="scientific">Sporichthya brevicatena</name>
    <dbReference type="NCBI Taxonomy" id="171442"/>
    <lineage>
        <taxon>Bacteria</taxon>
        <taxon>Bacillati</taxon>
        <taxon>Actinomycetota</taxon>
        <taxon>Actinomycetes</taxon>
        <taxon>Sporichthyales</taxon>
        <taxon>Sporichthyaceae</taxon>
        <taxon>Sporichthya</taxon>
    </lineage>
</organism>
<dbReference type="EMBL" id="BAAAHE010000001">
    <property type="protein sequence ID" value="GAA0602970.1"/>
    <property type="molecule type" value="Genomic_DNA"/>
</dbReference>
<dbReference type="InterPro" id="IPR009003">
    <property type="entry name" value="Peptidase_S1_PA"/>
</dbReference>
<dbReference type="PANTHER" id="PTHR43019">
    <property type="entry name" value="SERINE ENDOPROTEASE DEGS"/>
    <property type="match status" value="1"/>
</dbReference>
<evidence type="ECO:0000256" key="5">
    <source>
        <dbReference type="SAM" id="Phobius"/>
    </source>
</evidence>
<dbReference type="RefSeq" id="WP_344600371.1">
    <property type="nucleotide sequence ID" value="NZ_BAAAHE010000001.1"/>
</dbReference>
<name>A0ABN1G2T3_9ACTN</name>
<dbReference type="Pfam" id="PF13365">
    <property type="entry name" value="Trypsin_2"/>
    <property type="match status" value="1"/>
</dbReference>
<dbReference type="InterPro" id="IPR001940">
    <property type="entry name" value="Peptidase_S1C"/>
</dbReference>
<protein>
    <submittedName>
        <fullName evidence="6">MarP family serine protease</fullName>
    </submittedName>
</protein>
<dbReference type="PANTHER" id="PTHR43019:SF23">
    <property type="entry name" value="PROTEASE DO-LIKE 5, CHLOROPLASTIC"/>
    <property type="match status" value="1"/>
</dbReference>
<dbReference type="SUPFAM" id="SSF50494">
    <property type="entry name" value="Trypsin-like serine proteases"/>
    <property type="match status" value="1"/>
</dbReference>
<feature type="transmembrane region" description="Helical" evidence="5">
    <location>
        <begin position="103"/>
        <end position="123"/>
    </location>
</feature>
<comment type="subcellular location">
    <subcellularLocation>
        <location evidence="1">Membrane</location>
        <topology evidence="1">Multi-pass membrane protein</topology>
    </subcellularLocation>
</comment>